<evidence type="ECO:0000256" key="6">
    <source>
        <dbReference type="ARBA" id="ARBA00025581"/>
    </source>
</evidence>
<comment type="caution">
    <text evidence="10">The sequence shown here is derived from an EMBL/GenBank/DDBJ whole genome shotgun (WGS) entry which is preliminary data.</text>
</comment>
<dbReference type="CDD" id="cd07977">
    <property type="entry name" value="TFIIE_beta_winged_helix"/>
    <property type="match status" value="1"/>
</dbReference>
<comment type="subcellular location">
    <subcellularLocation>
        <location evidence="1 7">Nucleus</location>
    </subcellularLocation>
</comment>
<proteinExistence type="inferred from homology"/>
<dbReference type="Pfam" id="PF02186">
    <property type="entry name" value="TFIIE_beta"/>
    <property type="match status" value="1"/>
</dbReference>
<dbReference type="InterPro" id="IPR036390">
    <property type="entry name" value="WH_DNA-bd_sf"/>
</dbReference>
<keyword evidence="5 7" id="KW-0539">Nucleus</keyword>
<feature type="compositionally biased region" description="Basic and acidic residues" evidence="8">
    <location>
        <begin position="22"/>
        <end position="34"/>
    </location>
</feature>
<evidence type="ECO:0000313" key="10">
    <source>
        <dbReference type="EMBL" id="KAK2184724.1"/>
    </source>
</evidence>
<comment type="subunit">
    <text evidence="7">Tetramer of two alpha and two beta chains.</text>
</comment>
<feature type="domain" description="TFIIE beta" evidence="9">
    <location>
        <begin position="53"/>
        <end position="135"/>
    </location>
</feature>
<dbReference type="InterPro" id="IPR040501">
    <property type="entry name" value="TFA2_Winged_2"/>
</dbReference>
<gene>
    <name evidence="10" type="ORF">NP493_255g02001</name>
</gene>
<dbReference type="InterPro" id="IPR003166">
    <property type="entry name" value="TFIIE_bsu_DNA-bd"/>
</dbReference>
<comment type="similarity">
    <text evidence="7">Belongs to the TFIIE beta subunit family.</text>
</comment>
<dbReference type="Pfam" id="PF18121">
    <property type="entry name" value="TFA2_Winged_2"/>
    <property type="match status" value="1"/>
</dbReference>
<dbReference type="AlphaFoldDB" id="A0AAD9NYA9"/>
<organism evidence="10 11">
    <name type="scientific">Ridgeia piscesae</name>
    <name type="common">Tubeworm</name>
    <dbReference type="NCBI Taxonomy" id="27915"/>
    <lineage>
        <taxon>Eukaryota</taxon>
        <taxon>Metazoa</taxon>
        <taxon>Spiralia</taxon>
        <taxon>Lophotrochozoa</taxon>
        <taxon>Annelida</taxon>
        <taxon>Polychaeta</taxon>
        <taxon>Sedentaria</taxon>
        <taxon>Canalipalpata</taxon>
        <taxon>Sabellida</taxon>
        <taxon>Siboglinidae</taxon>
        <taxon>Ridgeia</taxon>
    </lineage>
</organism>
<feature type="region of interest" description="Disordered" evidence="8">
    <location>
        <begin position="22"/>
        <end position="56"/>
    </location>
</feature>
<dbReference type="PIRSF" id="PIRSF016398">
    <property type="entry name" value="TFIIE-beta"/>
    <property type="match status" value="1"/>
</dbReference>
<evidence type="ECO:0000313" key="11">
    <source>
        <dbReference type="Proteomes" id="UP001209878"/>
    </source>
</evidence>
<accession>A0AAD9NYA9</accession>
<keyword evidence="11" id="KW-1185">Reference proteome</keyword>
<comment type="function">
    <text evidence="6 7">Recruits TFIIH to the initiation complex and stimulates the RNA polymerase II C-terminal domain kinase and DNA-dependent ATPase activities of TFIIH. Both TFIIH and TFIIE are required for promoter clearance by RNA polymerase.</text>
</comment>
<evidence type="ECO:0000256" key="7">
    <source>
        <dbReference type="PIRNR" id="PIRNR016398"/>
    </source>
</evidence>
<evidence type="ECO:0000256" key="2">
    <source>
        <dbReference type="ARBA" id="ARBA00023015"/>
    </source>
</evidence>
<dbReference type="PROSITE" id="PS51351">
    <property type="entry name" value="TFIIE_BETA_C"/>
    <property type="match status" value="1"/>
</dbReference>
<dbReference type="Gene3D" id="1.10.10.10">
    <property type="entry name" value="Winged helix-like DNA-binding domain superfamily/Winged helix DNA-binding domain"/>
    <property type="match status" value="1"/>
</dbReference>
<name>A0AAD9NYA9_RIDPI</name>
<protein>
    <recommendedName>
        <fullName evidence="7">Transcription initiation factor IIE subunit beta</fullName>
    </recommendedName>
</protein>
<keyword evidence="2 7" id="KW-0805">Transcription regulation</keyword>
<dbReference type="GO" id="GO:0006367">
    <property type="term" value="P:transcription initiation at RNA polymerase II promoter"/>
    <property type="evidence" value="ECO:0007669"/>
    <property type="project" value="UniProtKB-UniRule"/>
</dbReference>
<evidence type="ECO:0000256" key="4">
    <source>
        <dbReference type="ARBA" id="ARBA00023163"/>
    </source>
</evidence>
<sequence length="277" mass="32316">MDPSLLRDRALFKKRALAMPVVEKRKEREDDSAKHRPSKKPRPAPQPKDFDYKSTGGSSQYKFGILAKIVKFMKQRRQDGDMYPLTIDEILDETNQLDASIRHRHWLVTEALMNNPKIEVVEGDKYLFRPTLSVRDRKGLLRLLDKHDQRGLGGILMDDVEESVPRTEKVLKQLGDQVLYVNRPIDKKKILFYNDKSYSFKVDEELQKLWRGVAVDGMDEGKIEEYLRKQGITSMQDAGLKKVVPQKRKTGNRKKNRLLKTHNEHVKDVLQDYTETK</sequence>
<dbReference type="GO" id="GO:0001097">
    <property type="term" value="F:TFIIH-class transcription factor complex binding"/>
    <property type="evidence" value="ECO:0007669"/>
    <property type="project" value="TreeGrafter"/>
</dbReference>
<reference evidence="10" key="1">
    <citation type="journal article" date="2023" name="Mol. Biol. Evol.">
        <title>Third-Generation Sequencing Reveals the Adaptive Role of the Epigenome in Three Deep-Sea Polychaetes.</title>
        <authorList>
            <person name="Perez M."/>
            <person name="Aroh O."/>
            <person name="Sun Y."/>
            <person name="Lan Y."/>
            <person name="Juniper S.K."/>
            <person name="Young C.R."/>
            <person name="Angers B."/>
            <person name="Qian P.Y."/>
        </authorList>
    </citation>
    <scope>NUCLEOTIDE SEQUENCE</scope>
    <source>
        <strain evidence="10">R07B-5</strain>
    </source>
</reference>
<keyword evidence="4 7" id="KW-0804">Transcription</keyword>
<dbReference type="InterPro" id="IPR016656">
    <property type="entry name" value="TFIIE-bsu"/>
</dbReference>
<evidence type="ECO:0000256" key="1">
    <source>
        <dbReference type="ARBA" id="ARBA00004123"/>
    </source>
</evidence>
<dbReference type="GO" id="GO:0005673">
    <property type="term" value="C:transcription factor TFIIE complex"/>
    <property type="evidence" value="ECO:0007669"/>
    <property type="project" value="UniProtKB-UniRule"/>
</dbReference>
<evidence type="ECO:0000256" key="5">
    <source>
        <dbReference type="ARBA" id="ARBA00023242"/>
    </source>
</evidence>
<dbReference type="PANTHER" id="PTHR12716:SF8">
    <property type="entry name" value="TRANSCRIPTION INITIATION FACTOR IIE SUBUNIT BETA"/>
    <property type="match status" value="1"/>
</dbReference>
<dbReference type="InterPro" id="IPR036388">
    <property type="entry name" value="WH-like_DNA-bd_sf"/>
</dbReference>
<keyword evidence="3 7" id="KW-0238">DNA-binding</keyword>
<evidence type="ECO:0000256" key="8">
    <source>
        <dbReference type="SAM" id="MobiDB-lite"/>
    </source>
</evidence>
<evidence type="ECO:0000256" key="3">
    <source>
        <dbReference type="ARBA" id="ARBA00023125"/>
    </source>
</evidence>
<dbReference type="SUPFAM" id="SSF46785">
    <property type="entry name" value="Winged helix' DNA-binding domain"/>
    <property type="match status" value="1"/>
</dbReference>
<evidence type="ECO:0000259" key="9">
    <source>
        <dbReference type="PROSITE" id="PS51351"/>
    </source>
</evidence>
<dbReference type="EMBL" id="JAODUO010000255">
    <property type="protein sequence ID" value="KAK2184724.1"/>
    <property type="molecule type" value="Genomic_DNA"/>
</dbReference>
<dbReference type="PANTHER" id="PTHR12716">
    <property type="entry name" value="TRANSCRIPTION INITIATION FACTOR IIE, BETA SUBUNIT"/>
    <property type="match status" value="1"/>
</dbReference>
<dbReference type="GO" id="GO:0003677">
    <property type="term" value="F:DNA binding"/>
    <property type="evidence" value="ECO:0007669"/>
    <property type="project" value="UniProtKB-UniRule"/>
</dbReference>
<dbReference type="FunFam" id="1.10.10.10:FF:000177">
    <property type="entry name" value="Transcription initiation factor IIE subunit beta"/>
    <property type="match status" value="1"/>
</dbReference>
<dbReference type="Proteomes" id="UP001209878">
    <property type="component" value="Unassembled WGS sequence"/>
</dbReference>